<organism evidence="2 3">
    <name type="scientific">Parasponia andersonii</name>
    <name type="common">Sponia andersonii</name>
    <dbReference type="NCBI Taxonomy" id="3476"/>
    <lineage>
        <taxon>Eukaryota</taxon>
        <taxon>Viridiplantae</taxon>
        <taxon>Streptophyta</taxon>
        <taxon>Embryophyta</taxon>
        <taxon>Tracheophyta</taxon>
        <taxon>Spermatophyta</taxon>
        <taxon>Magnoliopsida</taxon>
        <taxon>eudicotyledons</taxon>
        <taxon>Gunneridae</taxon>
        <taxon>Pentapetalae</taxon>
        <taxon>rosids</taxon>
        <taxon>fabids</taxon>
        <taxon>Rosales</taxon>
        <taxon>Cannabaceae</taxon>
        <taxon>Parasponia</taxon>
    </lineage>
</organism>
<gene>
    <name evidence="2" type="ORF">PanWU01x14_080030</name>
</gene>
<keyword evidence="3" id="KW-1185">Reference proteome</keyword>
<comment type="caution">
    <text evidence="2">The sequence shown here is derived from an EMBL/GenBank/DDBJ whole genome shotgun (WGS) entry which is preliminary data.</text>
</comment>
<sequence length="105" mass="12096">LPLKKLGFYKYSIYLIQPIPITDIRETKNHICSHMLQKISFIRKRHKTQVIESLPSLNSNTTLLNPQGVVDDRSESRKLIPSSRSSSCEKPTFHRSFNSTNGLLR</sequence>
<reference evidence="3" key="1">
    <citation type="submission" date="2016-06" db="EMBL/GenBank/DDBJ databases">
        <title>Parallel loss of symbiosis genes in relatives of nitrogen-fixing non-legume Parasponia.</title>
        <authorList>
            <person name="Van Velzen R."/>
            <person name="Holmer R."/>
            <person name="Bu F."/>
            <person name="Rutten L."/>
            <person name="Van Zeijl A."/>
            <person name="Liu W."/>
            <person name="Santuari L."/>
            <person name="Cao Q."/>
            <person name="Sharma T."/>
            <person name="Shen D."/>
            <person name="Roswanjaya Y."/>
            <person name="Wardhani T."/>
            <person name="Kalhor M.S."/>
            <person name="Jansen J."/>
            <person name="Van den Hoogen J."/>
            <person name="Gungor B."/>
            <person name="Hartog M."/>
            <person name="Hontelez J."/>
            <person name="Verver J."/>
            <person name="Yang W.-C."/>
            <person name="Schijlen E."/>
            <person name="Repin R."/>
            <person name="Schilthuizen M."/>
            <person name="Schranz E."/>
            <person name="Heidstra R."/>
            <person name="Miyata K."/>
            <person name="Fedorova E."/>
            <person name="Kohlen W."/>
            <person name="Bisseling T."/>
            <person name="Smit S."/>
            <person name="Geurts R."/>
        </authorList>
    </citation>
    <scope>NUCLEOTIDE SEQUENCE [LARGE SCALE GENOMIC DNA]</scope>
    <source>
        <strain evidence="3">cv. WU1-14</strain>
    </source>
</reference>
<feature type="compositionally biased region" description="Polar residues" evidence="1">
    <location>
        <begin position="95"/>
        <end position="105"/>
    </location>
</feature>
<accession>A0A2P5DBG2</accession>
<protein>
    <submittedName>
        <fullName evidence="2">Uncharacterized protein</fullName>
    </submittedName>
</protein>
<feature type="non-terminal residue" evidence="2">
    <location>
        <position position="1"/>
    </location>
</feature>
<evidence type="ECO:0000313" key="3">
    <source>
        <dbReference type="Proteomes" id="UP000237105"/>
    </source>
</evidence>
<proteinExistence type="predicted"/>
<feature type="region of interest" description="Disordered" evidence="1">
    <location>
        <begin position="59"/>
        <end position="105"/>
    </location>
</feature>
<name>A0A2P5DBG2_PARAD</name>
<evidence type="ECO:0000256" key="1">
    <source>
        <dbReference type="SAM" id="MobiDB-lite"/>
    </source>
</evidence>
<dbReference type="AlphaFoldDB" id="A0A2P5DBG2"/>
<evidence type="ECO:0000313" key="2">
    <source>
        <dbReference type="EMBL" id="PON70629.1"/>
    </source>
</evidence>
<dbReference type="EMBL" id="JXTB01000049">
    <property type="protein sequence ID" value="PON70629.1"/>
    <property type="molecule type" value="Genomic_DNA"/>
</dbReference>
<dbReference type="Proteomes" id="UP000237105">
    <property type="component" value="Unassembled WGS sequence"/>
</dbReference>